<dbReference type="InterPro" id="IPR021858">
    <property type="entry name" value="Fun_TF"/>
</dbReference>
<dbReference type="Pfam" id="PF00172">
    <property type="entry name" value="Zn_clus"/>
    <property type="match status" value="1"/>
</dbReference>
<dbReference type="KEGG" id="pfy:PFICI_13035"/>
<dbReference type="HOGENOM" id="CLU_045857_0_0_1"/>
<sequence>MRLTLRRSCNACAKAKHSCDLRTPQCSRCAKRKSQCVYANRPLNPPTRDQELMKAPQPASTAFDPFDSYPPTRLPRAHVQRLIHHFLAHISFQYYPLDLEMDSNPFVISWWPQALADGALFHVSLQTASLDVELRAGQGFPISELLMADSVALVRRKVESSVLAFQNETLNSVVTLAAIEYGKGNTEASKMHIDGVKRMVSARGGISEVKRASPLTARMISWVSLIVTGAPQFLTQDDESGGAEGIGSIPQWRLASAFSDLPNRFLDNEDLDPTLRSIMRRLHTIFHQPRQMCPLTNLELHDLTCFVIHRLLLLPDFIGQDSKQSVTSECLRYALVLYLLIIHGTTYYSHHDLSNNLLLRLKGHLEALGKMEDTHGPLGLWIISVGMIASTNTAYRQWFTAQACIYAEALNLQTWADVLLRLDQILWIQSPQESLFRQKWQEIMKVMAG</sequence>
<feature type="domain" description="Zn(2)-C6 fungal-type" evidence="2">
    <location>
        <begin position="8"/>
        <end position="38"/>
    </location>
</feature>
<dbReference type="GeneID" id="19278048"/>
<dbReference type="InterPro" id="IPR036864">
    <property type="entry name" value="Zn2-C6_fun-type_DNA-bd_sf"/>
</dbReference>
<evidence type="ECO:0000313" key="3">
    <source>
        <dbReference type="EMBL" id="ETS74551.1"/>
    </source>
</evidence>
<dbReference type="Gene3D" id="4.10.240.10">
    <property type="entry name" value="Zn(2)-C6 fungal-type DNA-binding domain"/>
    <property type="match status" value="1"/>
</dbReference>
<reference evidence="4" key="1">
    <citation type="journal article" date="2015" name="BMC Genomics">
        <title>Genomic and transcriptomic analysis of the endophytic fungus Pestalotiopsis fici reveals its lifestyle and high potential for synthesis of natural products.</title>
        <authorList>
            <person name="Wang X."/>
            <person name="Zhang X."/>
            <person name="Liu L."/>
            <person name="Xiang M."/>
            <person name="Wang W."/>
            <person name="Sun X."/>
            <person name="Che Y."/>
            <person name="Guo L."/>
            <person name="Liu G."/>
            <person name="Guo L."/>
            <person name="Wang C."/>
            <person name="Yin W.B."/>
            <person name="Stadler M."/>
            <person name="Zhang X."/>
            <person name="Liu X."/>
        </authorList>
    </citation>
    <scope>NUCLEOTIDE SEQUENCE [LARGE SCALE GENOMIC DNA]</scope>
    <source>
        <strain evidence="4">W106-1 / CGMCC3.15140</strain>
    </source>
</reference>
<gene>
    <name evidence="3" type="ORF">PFICI_13035</name>
</gene>
<dbReference type="Proteomes" id="UP000030651">
    <property type="component" value="Unassembled WGS sequence"/>
</dbReference>
<dbReference type="GO" id="GO:0000981">
    <property type="term" value="F:DNA-binding transcription factor activity, RNA polymerase II-specific"/>
    <property type="evidence" value="ECO:0007669"/>
    <property type="project" value="InterPro"/>
</dbReference>
<evidence type="ECO:0000256" key="1">
    <source>
        <dbReference type="ARBA" id="ARBA00023242"/>
    </source>
</evidence>
<dbReference type="CDD" id="cd00067">
    <property type="entry name" value="GAL4"/>
    <property type="match status" value="1"/>
</dbReference>
<dbReference type="AlphaFoldDB" id="W3WP06"/>
<protein>
    <recommendedName>
        <fullName evidence="2">Zn(2)-C6 fungal-type domain-containing protein</fullName>
    </recommendedName>
</protein>
<dbReference type="PROSITE" id="PS50048">
    <property type="entry name" value="ZN2_CY6_FUNGAL_2"/>
    <property type="match status" value="1"/>
</dbReference>
<dbReference type="InParanoid" id="W3WP06"/>
<organism evidence="3 4">
    <name type="scientific">Pestalotiopsis fici (strain W106-1 / CGMCC3.15140)</name>
    <dbReference type="NCBI Taxonomy" id="1229662"/>
    <lineage>
        <taxon>Eukaryota</taxon>
        <taxon>Fungi</taxon>
        <taxon>Dikarya</taxon>
        <taxon>Ascomycota</taxon>
        <taxon>Pezizomycotina</taxon>
        <taxon>Sordariomycetes</taxon>
        <taxon>Xylariomycetidae</taxon>
        <taxon>Amphisphaeriales</taxon>
        <taxon>Sporocadaceae</taxon>
        <taxon>Pestalotiopsis</taxon>
    </lineage>
</organism>
<dbReference type="SMART" id="SM00066">
    <property type="entry name" value="GAL4"/>
    <property type="match status" value="1"/>
</dbReference>
<keyword evidence="1" id="KW-0539">Nucleus</keyword>
<dbReference type="eggNOG" id="ENOG502T2R8">
    <property type="taxonomic scope" value="Eukaryota"/>
</dbReference>
<dbReference type="PANTHER" id="PTHR37540:SF5">
    <property type="entry name" value="TRANSCRIPTION FACTOR DOMAIN-CONTAINING PROTEIN"/>
    <property type="match status" value="1"/>
</dbReference>
<dbReference type="InterPro" id="IPR001138">
    <property type="entry name" value="Zn2Cys6_DnaBD"/>
</dbReference>
<dbReference type="OrthoDB" id="5376287at2759"/>
<dbReference type="GO" id="GO:0008270">
    <property type="term" value="F:zinc ion binding"/>
    <property type="evidence" value="ECO:0007669"/>
    <property type="project" value="InterPro"/>
</dbReference>
<proteinExistence type="predicted"/>
<dbReference type="RefSeq" id="XP_007839807.1">
    <property type="nucleotide sequence ID" value="XM_007841616.1"/>
</dbReference>
<accession>W3WP06</accession>
<keyword evidence="4" id="KW-1185">Reference proteome</keyword>
<dbReference type="SUPFAM" id="SSF57701">
    <property type="entry name" value="Zn2/Cys6 DNA-binding domain"/>
    <property type="match status" value="1"/>
</dbReference>
<dbReference type="OMA" id="YMFIAQG"/>
<dbReference type="EMBL" id="KI912119">
    <property type="protein sequence ID" value="ETS74551.1"/>
    <property type="molecule type" value="Genomic_DNA"/>
</dbReference>
<evidence type="ECO:0000259" key="2">
    <source>
        <dbReference type="PROSITE" id="PS50048"/>
    </source>
</evidence>
<dbReference type="Pfam" id="PF11951">
    <property type="entry name" value="Fungal_trans_2"/>
    <property type="match status" value="1"/>
</dbReference>
<name>W3WP06_PESFW</name>
<dbReference type="PROSITE" id="PS00463">
    <property type="entry name" value="ZN2_CY6_FUNGAL_1"/>
    <property type="match status" value="1"/>
</dbReference>
<dbReference type="PANTHER" id="PTHR37540">
    <property type="entry name" value="TRANSCRIPTION FACTOR (ACR-2), PUTATIVE-RELATED-RELATED"/>
    <property type="match status" value="1"/>
</dbReference>
<evidence type="ECO:0000313" key="4">
    <source>
        <dbReference type="Proteomes" id="UP000030651"/>
    </source>
</evidence>